<proteinExistence type="predicted"/>
<evidence type="ECO:0000313" key="1">
    <source>
        <dbReference type="EnsemblPlants" id="PGSC0003DMT400063092"/>
    </source>
</evidence>
<gene>
    <name evidence="1" type="primary">LOC102595302</name>
</gene>
<accession>M1CA21</accession>
<name>M1CA21_SOLTU</name>
<reference evidence="1" key="2">
    <citation type="submission" date="2015-06" db="UniProtKB">
        <authorList>
            <consortium name="EnsemblPlants"/>
        </authorList>
    </citation>
    <scope>IDENTIFICATION</scope>
    <source>
        <strain evidence="1">DM1-3 516 R44</strain>
    </source>
</reference>
<sequence length="87" mass="10026">MQIVKCGDYFQADGGPRRFGNICIVTKWIKTTQTSLILRCLEVNYIEVSKLFSVRVIHKEKSMKNLIMLDMNMEPAGDYFPDSFDGE</sequence>
<dbReference type="EnsemblPlants" id="PGSC0003DMT400063092">
    <property type="protein sequence ID" value="PGSC0003DMT400063092"/>
    <property type="gene ID" value="PGSC0003DMG400024543"/>
</dbReference>
<reference evidence="2" key="1">
    <citation type="journal article" date="2011" name="Nature">
        <title>Genome sequence and analysis of the tuber crop potato.</title>
        <authorList>
            <consortium name="The Potato Genome Sequencing Consortium"/>
        </authorList>
    </citation>
    <scope>NUCLEOTIDE SEQUENCE [LARGE SCALE GENOMIC DNA]</scope>
    <source>
        <strain evidence="2">cv. DM1-3 516 R44</strain>
    </source>
</reference>
<protein>
    <submittedName>
        <fullName evidence="1">Protein tyrosine phosphatase</fullName>
    </submittedName>
</protein>
<organism evidence="1 2">
    <name type="scientific">Solanum tuberosum</name>
    <name type="common">Potato</name>
    <dbReference type="NCBI Taxonomy" id="4113"/>
    <lineage>
        <taxon>Eukaryota</taxon>
        <taxon>Viridiplantae</taxon>
        <taxon>Streptophyta</taxon>
        <taxon>Embryophyta</taxon>
        <taxon>Tracheophyta</taxon>
        <taxon>Spermatophyta</taxon>
        <taxon>Magnoliopsida</taxon>
        <taxon>eudicotyledons</taxon>
        <taxon>Gunneridae</taxon>
        <taxon>Pentapetalae</taxon>
        <taxon>asterids</taxon>
        <taxon>lamiids</taxon>
        <taxon>Solanales</taxon>
        <taxon>Solanaceae</taxon>
        <taxon>Solanoideae</taxon>
        <taxon>Solaneae</taxon>
        <taxon>Solanum</taxon>
    </lineage>
</organism>
<dbReference type="Proteomes" id="UP000011115">
    <property type="component" value="Unassembled WGS sequence"/>
</dbReference>
<keyword evidence="2" id="KW-1185">Reference proteome</keyword>
<dbReference type="Gramene" id="PGSC0003DMT400063092">
    <property type="protein sequence ID" value="PGSC0003DMT400063092"/>
    <property type="gene ID" value="PGSC0003DMG400024543"/>
</dbReference>
<dbReference type="AlphaFoldDB" id="M1CA21"/>
<dbReference type="OrthoDB" id="1630099at2759"/>
<evidence type="ECO:0000313" key="2">
    <source>
        <dbReference type="Proteomes" id="UP000011115"/>
    </source>
</evidence>
<dbReference type="HOGENOM" id="CLU_2487788_0_0_1"/>